<gene>
    <name evidence="4" type="primary">LOC103323081</name>
</gene>
<organism evidence="3 4">
    <name type="scientific">Prunus mume</name>
    <name type="common">Japanese apricot</name>
    <name type="synonym">Armeniaca mume</name>
    <dbReference type="NCBI Taxonomy" id="102107"/>
    <lineage>
        <taxon>Eukaryota</taxon>
        <taxon>Viridiplantae</taxon>
        <taxon>Streptophyta</taxon>
        <taxon>Embryophyta</taxon>
        <taxon>Tracheophyta</taxon>
        <taxon>Spermatophyta</taxon>
        <taxon>Magnoliopsida</taxon>
        <taxon>eudicotyledons</taxon>
        <taxon>Gunneridae</taxon>
        <taxon>Pentapetalae</taxon>
        <taxon>rosids</taxon>
        <taxon>fabids</taxon>
        <taxon>Rosales</taxon>
        <taxon>Rosaceae</taxon>
        <taxon>Amygdaloideae</taxon>
        <taxon>Amygdaleae</taxon>
        <taxon>Prunus</taxon>
    </lineage>
</organism>
<dbReference type="PANTHER" id="PTHR31213:SF192">
    <property type="entry name" value="MAJOR ALLERGEN PRU AR 1-LIKE"/>
    <property type="match status" value="1"/>
</dbReference>
<evidence type="ECO:0000313" key="4">
    <source>
        <dbReference type="RefSeq" id="XP_008223262.2"/>
    </source>
</evidence>
<evidence type="ECO:0000256" key="1">
    <source>
        <dbReference type="ARBA" id="ARBA00009744"/>
    </source>
</evidence>
<comment type="similarity">
    <text evidence="1">Belongs to the BetVI family.</text>
</comment>
<dbReference type="CDD" id="cd07816">
    <property type="entry name" value="Bet_v1-like"/>
    <property type="match status" value="1"/>
</dbReference>
<accession>A0ABM0NDP0</accession>
<dbReference type="RefSeq" id="XP_008223262.2">
    <property type="nucleotide sequence ID" value="XM_008225040.2"/>
</dbReference>
<dbReference type="InterPro" id="IPR000916">
    <property type="entry name" value="Bet_v_I/MLP"/>
</dbReference>
<sequence>MDVTSITQEFLCPIAPARMFKALIIDSKNLIPRLLPQFIASVDVTQGDGGAGSIEQVNFTEASHFRYVKHRIDELDQDNFVCKYTMIEGDALGDKLDSIAYEVKFEAASDGSSICKMTSKYNTIGEFEVKEEEIISGKNSAMGIYKVVEAYLLSAMGIYSYNCLLLYIHKQHILLRIHCLGTL</sequence>
<protein>
    <submittedName>
        <fullName evidence="4">Major allergen Pru ar 1-like</fullName>
    </submittedName>
</protein>
<keyword evidence="3" id="KW-1185">Reference proteome</keyword>
<reference evidence="3" key="1">
    <citation type="journal article" date="2012" name="Nat. Commun.">
        <title>The genome of Prunus mume.</title>
        <authorList>
            <person name="Zhang Q."/>
            <person name="Chen W."/>
            <person name="Sun L."/>
            <person name="Zhao F."/>
            <person name="Huang B."/>
            <person name="Yang W."/>
            <person name="Tao Y."/>
            <person name="Wang J."/>
            <person name="Yuan Z."/>
            <person name="Fan G."/>
            <person name="Xing Z."/>
            <person name="Han C."/>
            <person name="Pan H."/>
            <person name="Zhong X."/>
            <person name="Shi W."/>
            <person name="Liang X."/>
            <person name="Du D."/>
            <person name="Sun F."/>
            <person name="Xu Z."/>
            <person name="Hao R."/>
            <person name="Lv T."/>
            <person name="Lv Y."/>
            <person name="Zheng Z."/>
            <person name="Sun M."/>
            <person name="Luo L."/>
            <person name="Cai M."/>
            <person name="Gao Y."/>
            <person name="Wang J."/>
            <person name="Yin Y."/>
            <person name="Xu X."/>
            <person name="Cheng T."/>
            <person name="Wang J."/>
        </authorList>
    </citation>
    <scope>NUCLEOTIDE SEQUENCE [LARGE SCALE GENOMIC DNA]</scope>
</reference>
<dbReference type="InterPro" id="IPR023393">
    <property type="entry name" value="START-like_dom_sf"/>
</dbReference>
<dbReference type="Pfam" id="PF00407">
    <property type="entry name" value="Bet_v_1"/>
    <property type="match status" value="1"/>
</dbReference>
<dbReference type="InterPro" id="IPR024949">
    <property type="entry name" value="Bet_v_I_allergen"/>
</dbReference>
<name>A0ABM0NDP0_PRUMU</name>
<dbReference type="GeneID" id="103323081"/>
<evidence type="ECO:0000259" key="2">
    <source>
        <dbReference type="Pfam" id="PF00407"/>
    </source>
</evidence>
<proteinExistence type="inferred from homology"/>
<dbReference type="Gene3D" id="3.30.530.20">
    <property type="match status" value="1"/>
</dbReference>
<feature type="domain" description="Bet v I/Major latex protein" evidence="2">
    <location>
        <begin position="3"/>
        <end position="154"/>
    </location>
</feature>
<dbReference type="Proteomes" id="UP000694861">
    <property type="component" value="Linkage group LG2"/>
</dbReference>
<dbReference type="PRINTS" id="PR00634">
    <property type="entry name" value="BETALLERGEN"/>
</dbReference>
<dbReference type="SUPFAM" id="SSF55961">
    <property type="entry name" value="Bet v1-like"/>
    <property type="match status" value="1"/>
</dbReference>
<dbReference type="PANTHER" id="PTHR31213">
    <property type="entry name" value="OS08G0374000 PROTEIN-RELATED"/>
    <property type="match status" value="1"/>
</dbReference>
<reference evidence="4" key="2">
    <citation type="submission" date="2025-08" db="UniProtKB">
        <authorList>
            <consortium name="RefSeq"/>
        </authorList>
    </citation>
    <scope>IDENTIFICATION</scope>
</reference>
<evidence type="ECO:0000313" key="3">
    <source>
        <dbReference type="Proteomes" id="UP000694861"/>
    </source>
</evidence>
<dbReference type="InterPro" id="IPR050279">
    <property type="entry name" value="Plant_def-hormone_signal"/>
</dbReference>